<dbReference type="OrthoDB" id="218750at2"/>
<accession>A0A5J6GB60</accession>
<organism evidence="2 3">
    <name type="scientific">Streptomyces kanamyceticus</name>
    <dbReference type="NCBI Taxonomy" id="1967"/>
    <lineage>
        <taxon>Bacteria</taxon>
        <taxon>Bacillati</taxon>
        <taxon>Actinomycetota</taxon>
        <taxon>Actinomycetes</taxon>
        <taxon>Kitasatosporales</taxon>
        <taxon>Streptomycetaceae</taxon>
        <taxon>Streptomyces</taxon>
    </lineage>
</organism>
<evidence type="ECO:0000313" key="3">
    <source>
        <dbReference type="Proteomes" id="UP000325529"/>
    </source>
</evidence>
<gene>
    <name evidence="2" type="ORF">CP970_13900</name>
</gene>
<keyword evidence="3" id="KW-1185">Reference proteome</keyword>
<feature type="compositionally biased region" description="Basic and acidic residues" evidence="1">
    <location>
        <begin position="630"/>
        <end position="649"/>
    </location>
</feature>
<feature type="compositionally biased region" description="Low complexity" evidence="1">
    <location>
        <begin position="1092"/>
        <end position="1122"/>
    </location>
</feature>
<feature type="region of interest" description="Disordered" evidence="1">
    <location>
        <begin position="1050"/>
        <end position="1137"/>
    </location>
</feature>
<feature type="region of interest" description="Disordered" evidence="1">
    <location>
        <begin position="630"/>
        <end position="666"/>
    </location>
</feature>
<evidence type="ECO:0008006" key="4">
    <source>
        <dbReference type="Google" id="ProtNLM"/>
    </source>
</evidence>
<reference evidence="2 3" key="1">
    <citation type="submission" date="2017-09" db="EMBL/GenBank/DDBJ databases">
        <authorList>
            <person name="Lee N."/>
            <person name="Cho B.-K."/>
        </authorList>
    </citation>
    <scope>NUCLEOTIDE SEQUENCE [LARGE SCALE GENOMIC DNA]</scope>
    <source>
        <strain evidence="2 3">ATCC 12853</strain>
    </source>
</reference>
<proteinExistence type="predicted"/>
<evidence type="ECO:0000256" key="1">
    <source>
        <dbReference type="SAM" id="MobiDB-lite"/>
    </source>
</evidence>
<dbReference type="RefSeq" id="WP_055547391.1">
    <property type="nucleotide sequence ID" value="NZ_CP023699.1"/>
</dbReference>
<protein>
    <recommendedName>
        <fullName evidence="4">DNA-binding protein</fullName>
    </recommendedName>
</protein>
<dbReference type="KEGG" id="ska:CP970_13900"/>
<evidence type="ECO:0000313" key="2">
    <source>
        <dbReference type="EMBL" id="QEU91834.1"/>
    </source>
</evidence>
<sequence length="1701" mass="180564">MTVALPHQANSSTVYVDWVRAHDPAALSAAEDLADKVRDDLRGAYEKPGQAMGVLELRAGRLPSAHLPWFWDMVGHRFCGTSARYAGKAYGLARRAEKEHRLPLDTTYQVANALLYAREGALPSKEMGAHQRALAAALPGASAHQEFVRFLDAWSGSSAGLGADLVTRLRASARGAGLGVAEEARVLGDVLRRAAGKSVPDALFDAAARVFAASGEPLDDSLSGELWGIFPGNDTDGAAWLRMLDACGAVDAVTAGRAVPVGGLAGWLERFAAAYAYRRAGGGGIRRQQMPVEVLHLVDRIAPRLRGESRDVRLHRTKWSSYTGLDADLLDACLAAGVPVHDPGERVRLTYWGERSHRDLKALAGDPVFGPRLEGTVHARVRRGTAVALLPDNEGISAEVHERVERLLKEVRGGGVAGADEALRELGEVLDRPTVAALGGLEEALAGLDLVGPLARALRGGLVEEFGWPALEEALAEFPEGEALSVTSTWPVLTVYSRERAIAVDHERRRAAGEFTLPEDATMHSVHYAGGRFLVGWSVKDVMPLVSQAFWTDRPQDVFRPEDPLGMVPFGGSIDGALGFQFESADGQGRYDGQRIMRPGDRCGIADHEQQLSDGSRYWGSSIFGNEGHRRGGRDAWARFDPATGERGEQGGLPDFPGAPAAPATEKGLALDPDEISLAALPPGAGASPLGQAGRLVGCRVLFHTGDPEKTRRYVVEGIDGRRARFRITRQGQTPWGILRMPEGGEDGVLAETDRVRCHSADDGSLLWELPGFPDKDWLRMRRAAPGLEKQDRLHTAERLPAPPPAFWHFLSPRDPASSKALRAATEDTARALLDAARREEAECAVRAELARVLPGVTEARIADAVVRTALRAADILRRRAELSRLVDIMRAPSPVALRVQVPDSDLKAALRAVITEPWGHAPAPTGPTAATLTALAADGRYLRGEIDDDTRRLSTPAPPADWTPLLGHTDAVSWRAATEATPDAERAALAELLRVWAEQPFAEAEGGGEGEGEIGTGAEADMRARARAGTGTDTGTGAEADMRARARAGTGTDTGAGAGAGAASEAGTPATTDAGARPGTGTGTDTGARPGTSTGAEAGTRAATGAGAGAATDPADSTDPTLASRQTHGWRTGRARAGAIAARRAAGGLVVASALDDRRFASRPDPVLRFVQRAAEPAPEGAEECVTVVVGRDEAGRIGRLLELLGAHGPFSPGAEAVEEFCRITGVRRAVGRLVLDGLPGRDGSDEHRKLLRAAPYRAGKDLQREYDDAFSKLGLEGRREILAAGLPDATEELAELWTEPGARAAARRMAEVWNDRIGARPYVDEDLADALDGALGLGPVWAQVLAGAAPGDVPTEPRARVLLDDGYGGLALHHARQDGSPFRPAYSWDLTHLQLPSVLAWALTERPVGDIAAGRAAGLYGALLDWLRSPDLLLPLGRHRIPGGAAEFERLFGPTRHPLRLSDEARARAYGDGSGGTGGEPVVAYDDGLLVVGGRYGDVFIRPRGLDDTAKLRRVERLCAELDLPDLLLGVRRVQTLYDGGGLARMVERAADSPVPAGGYELDPRLSAPGLVAEAAESLGVGTDAAALQLQLLALPRPADRDVRRWNGWTAARHKAVQAELAAAGAVETGKRSRAGRTAFVPGGWTEAKAPHLPLETAKLDPHLAESDASGELTGPFLRLFPPVPPHELFARAWARTGE</sequence>
<name>A0A5J6GB60_STRKN</name>
<feature type="compositionally biased region" description="Low complexity" evidence="1">
    <location>
        <begin position="1062"/>
        <end position="1073"/>
    </location>
</feature>
<dbReference type="EMBL" id="CP023699">
    <property type="protein sequence ID" value="QEU91834.1"/>
    <property type="molecule type" value="Genomic_DNA"/>
</dbReference>
<dbReference type="Proteomes" id="UP000325529">
    <property type="component" value="Chromosome"/>
</dbReference>
<feature type="region of interest" description="Disordered" evidence="1">
    <location>
        <begin position="948"/>
        <end position="967"/>
    </location>
</feature>